<feature type="binding site" evidence="16">
    <location>
        <position position="147"/>
    </location>
    <ligand>
        <name>Zn(2+)</name>
        <dbReference type="ChEBI" id="CHEBI:29105"/>
    </ligand>
</feature>
<dbReference type="SUPFAM" id="SSF52374">
    <property type="entry name" value="Nucleotidylyl transferase"/>
    <property type="match status" value="1"/>
</dbReference>
<feature type="short sequence motif" description="'KMSKS' region" evidence="16">
    <location>
        <begin position="332"/>
        <end position="336"/>
    </location>
</feature>
<dbReference type="InterPro" id="IPR004495">
    <property type="entry name" value="Met-tRNA-synth_bsu_C"/>
</dbReference>
<dbReference type="SUPFAM" id="SSF47323">
    <property type="entry name" value="Anticodon-binding domain of a subclass of class I aminoacyl-tRNA synthetases"/>
    <property type="match status" value="1"/>
</dbReference>
<dbReference type="SUPFAM" id="SSF57770">
    <property type="entry name" value="Methionyl-tRNA synthetase (MetRS), Zn-domain"/>
    <property type="match status" value="1"/>
</dbReference>
<evidence type="ECO:0000256" key="1">
    <source>
        <dbReference type="ARBA" id="ARBA00003314"/>
    </source>
</evidence>
<evidence type="ECO:0000256" key="2">
    <source>
        <dbReference type="ARBA" id="ARBA00004496"/>
    </source>
</evidence>
<evidence type="ECO:0000313" key="18">
    <source>
        <dbReference type="EMBL" id="QYF48534.1"/>
    </source>
</evidence>
<evidence type="ECO:0000256" key="15">
    <source>
        <dbReference type="ARBA" id="ARBA00047364"/>
    </source>
</evidence>
<dbReference type="SUPFAM" id="SSF50249">
    <property type="entry name" value="Nucleic acid-binding proteins"/>
    <property type="match status" value="1"/>
</dbReference>
<dbReference type="NCBIfam" id="NF001100">
    <property type="entry name" value="PRK00133.1"/>
    <property type="match status" value="1"/>
</dbReference>
<comment type="function">
    <text evidence="1 16">Is required not only for elongation of protein synthesis but also for the initiation of all mRNA translation through initiator tRNA(fMet) aminoacylation.</text>
</comment>
<feature type="short sequence motif" description="'HIGH' region" evidence="16">
    <location>
        <begin position="12"/>
        <end position="22"/>
    </location>
</feature>
<dbReference type="Pfam" id="PF09334">
    <property type="entry name" value="tRNA-synt_1g"/>
    <property type="match status" value="1"/>
</dbReference>
<dbReference type="CDD" id="cd00814">
    <property type="entry name" value="MetRS_core"/>
    <property type="match status" value="1"/>
</dbReference>
<accession>A0ABX8V5P3</accession>
<evidence type="ECO:0000256" key="4">
    <source>
        <dbReference type="ARBA" id="ARBA00011738"/>
    </source>
</evidence>
<dbReference type="InterPro" id="IPR014758">
    <property type="entry name" value="Met-tRNA_synth"/>
</dbReference>
<comment type="subcellular location">
    <subcellularLocation>
        <location evidence="2 16">Cytoplasm</location>
    </subcellularLocation>
</comment>
<evidence type="ECO:0000256" key="5">
    <source>
        <dbReference type="ARBA" id="ARBA00022490"/>
    </source>
</evidence>
<evidence type="ECO:0000256" key="8">
    <source>
        <dbReference type="ARBA" id="ARBA00022723"/>
    </source>
</evidence>
<dbReference type="InterPro" id="IPR023458">
    <property type="entry name" value="Met-tRNA_ligase_1"/>
</dbReference>
<comment type="cofactor">
    <cofactor evidence="16">
        <name>Zn(2+)</name>
        <dbReference type="ChEBI" id="CHEBI:29105"/>
    </cofactor>
    <text evidence="16">Binds 1 zinc ion per subunit.</text>
</comment>
<dbReference type="InterPro" id="IPR029038">
    <property type="entry name" value="MetRS_Zn"/>
</dbReference>
<keyword evidence="6 16" id="KW-0820">tRNA-binding</keyword>
<dbReference type="InterPro" id="IPR012340">
    <property type="entry name" value="NA-bd_OB-fold"/>
</dbReference>
<organism evidence="18 19">
    <name type="scientific">Candidatus Rhabdochlamydia oedothoracis</name>
    <dbReference type="NCBI Taxonomy" id="2720720"/>
    <lineage>
        <taxon>Bacteria</taxon>
        <taxon>Pseudomonadati</taxon>
        <taxon>Chlamydiota</taxon>
        <taxon>Chlamydiia</taxon>
        <taxon>Parachlamydiales</taxon>
        <taxon>Candidatus Rhabdochlamydiaceae</taxon>
        <taxon>Candidatus Rhabdochlamydia</taxon>
    </lineage>
</organism>
<comment type="catalytic activity">
    <reaction evidence="15 16">
        <text>tRNA(Met) + L-methionine + ATP = L-methionyl-tRNA(Met) + AMP + diphosphate</text>
        <dbReference type="Rhea" id="RHEA:13481"/>
        <dbReference type="Rhea" id="RHEA-COMP:9667"/>
        <dbReference type="Rhea" id="RHEA-COMP:9698"/>
        <dbReference type="ChEBI" id="CHEBI:30616"/>
        <dbReference type="ChEBI" id="CHEBI:33019"/>
        <dbReference type="ChEBI" id="CHEBI:57844"/>
        <dbReference type="ChEBI" id="CHEBI:78442"/>
        <dbReference type="ChEBI" id="CHEBI:78530"/>
        <dbReference type="ChEBI" id="CHEBI:456215"/>
        <dbReference type="EC" id="6.1.1.10"/>
    </reaction>
</comment>
<dbReference type="Pfam" id="PF01588">
    <property type="entry name" value="tRNA_bind"/>
    <property type="match status" value="1"/>
</dbReference>
<evidence type="ECO:0000256" key="13">
    <source>
        <dbReference type="ARBA" id="ARBA00022917"/>
    </source>
</evidence>
<dbReference type="RefSeq" id="WP_215216949.1">
    <property type="nucleotide sequence ID" value="NZ_CP075587.1"/>
</dbReference>
<dbReference type="InterPro" id="IPR041872">
    <property type="entry name" value="Anticodon_Met"/>
</dbReference>
<dbReference type="InterPro" id="IPR009080">
    <property type="entry name" value="tRNAsynth_Ia_anticodon-bd"/>
</dbReference>
<comment type="subunit">
    <text evidence="4 16">Homodimer.</text>
</comment>
<dbReference type="GO" id="GO:0004825">
    <property type="term" value="F:methionine-tRNA ligase activity"/>
    <property type="evidence" value="ECO:0007669"/>
    <property type="project" value="UniProtKB-EC"/>
</dbReference>
<evidence type="ECO:0000256" key="6">
    <source>
        <dbReference type="ARBA" id="ARBA00022555"/>
    </source>
</evidence>
<feature type="binding site" evidence="16">
    <location>
        <position position="160"/>
    </location>
    <ligand>
        <name>Zn(2+)</name>
        <dbReference type="ChEBI" id="CHEBI:29105"/>
    </ligand>
</feature>
<dbReference type="EMBL" id="CP075587">
    <property type="protein sequence ID" value="QYF48534.1"/>
    <property type="molecule type" value="Genomic_DNA"/>
</dbReference>
<reference evidence="18 19" key="1">
    <citation type="journal article" date="2022" name="bioRxiv">
        <title>Ecology and evolution of chlamydial symbionts of arthropods.</title>
        <authorList>
            <person name="Halter T."/>
            <person name="Koestlbacher S."/>
            <person name="Collingro A."/>
            <person name="Sixt B.S."/>
            <person name="Toenshoff E.R."/>
            <person name="Hendrickx F."/>
            <person name="Kostanjsek R."/>
            <person name="Horn M."/>
        </authorList>
    </citation>
    <scope>NUCLEOTIDE SEQUENCE [LARGE SCALE GENOMIC DNA]</scope>
    <source>
        <strain evidence="18">W744xW776</strain>
    </source>
</reference>
<dbReference type="NCBIfam" id="TIGR00398">
    <property type="entry name" value="metG"/>
    <property type="match status" value="1"/>
</dbReference>
<proteinExistence type="inferred from homology"/>
<dbReference type="EC" id="6.1.1.10" evidence="16"/>
<dbReference type="PANTHER" id="PTHR45765">
    <property type="entry name" value="METHIONINE--TRNA LIGASE"/>
    <property type="match status" value="1"/>
</dbReference>
<keyword evidence="8 16" id="KW-0479">Metal-binding</keyword>
<gene>
    <name evidence="16" type="primary">metG</name>
    <name evidence="18" type="ORF">RHABOEDO_000712</name>
</gene>
<keyword evidence="19" id="KW-1185">Reference proteome</keyword>
<dbReference type="InterPro" id="IPR015413">
    <property type="entry name" value="Methionyl/Leucyl_tRNA_Synth"/>
</dbReference>
<evidence type="ECO:0000256" key="16">
    <source>
        <dbReference type="HAMAP-Rule" id="MF_00098"/>
    </source>
</evidence>
<keyword evidence="12 16" id="KW-0694">RNA-binding</keyword>
<sequence length="672" mass="76687">MAQKILITSALPYANGPLHFGHIAGAYLPADCYARFMRLCGHDVLYVCGSDEYGIAITLSAELAKHSPQKHVDLFHAINQRLFAQLNFSFDHYSRTTWPKHKETTQQFFLDLLHNGYIEEKTTNQLYSEKEGKFLADRYVMGTCPKCQFSQARGDECQRCGANYEATDLIQPVSKISGLPLVLKPTTHWFLRFDLFKQKLSDWLISKDWKPNVLHFASSYVEDLKMRSITRDMDWGVPVPLPNAQGKVFYVWFDAPIGYISATKEWAENQGKPEEWKKYWFDPTTKLVQFIGKDNVPFHALFFPAMIMGQNQPYKLVDELPANEFYNLEEKQFSKSDGWYIEFKSFFCSFSADQIRYTIAANAPETQDSEFTWKDFQMRCNVELLGKYGNLVNRVLVFTKELLSAKVPPRLELLEEDRLFLDKIKNIVKQTETAYASFHLRKASQLIMELAQAGNVYFDLKKPWILARSPSTFSQMQTTISCCLECLKALALISCPIIPQSAQKIFSMLGFKVSLETANWYQVLESTIVVGTALPEPKILFSKVEDEVIVEQQKKLYAHTLPHKNLEISIDDVRKLDLRVAQIIDVERVPKSKKLLKLSLDLGEEKRQIVSGIGEKITDLTSLIGKKIVVITNLKPTKIMGIESQGMLFSADTEQGFEPLEVSLAAIGAKIS</sequence>
<evidence type="ECO:0000256" key="10">
    <source>
        <dbReference type="ARBA" id="ARBA00022833"/>
    </source>
</evidence>
<evidence type="ECO:0000313" key="19">
    <source>
        <dbReference type="Proteomes" id="UP000826014"/>
    </source>
</evidence>
<keyword evidence="13 16" id="KW-0648">Protein biosynthesis</keyword>
<dbReference type="InterPro" id="IPR033911">
    <property type="entry name" value="MetRS_core"/>
</dbReference>
<keyword evidence="7 16" id="KW-0436">Ligase</keyword>
<keyword evidence="14 16" id="KW-0030">Aminoacyl-tRNA synthetase</keyword>
<dbReference type="PROSITE" id="PS50886">
    <property type="entry name" value="TRBD"/>
    <property type="match status" value="1"/>
</dbReference>
<dbReference type="NCBIfam" id="TIGR00399">
    <property type="entry name" value="metG_C_term"/>
    <property type="match status" value="1"/>
</dbReference>
<evidence type="ECO:0000256" key="7">
    <source>
        <dbReference type="ARBA" id="ARBA00022598"/>
    </source>
</evidence>
<keyword evidence="5 16" id="KW-0963">Cytoplasm</keyword>
<dbReference type="CDD" id="cd07957">
    <property type="entry name" value="Anticodon_Ia_Met"/>
    <property type="match status" value="1"/>
</dbReference>
<dbReference type="InterPro" id="IPR014729">
    <property type="entry name" value="Rossmann-like_a/b/a_fold"/>
</dbReference>
<feature type="binding site" evidence="16">
    <location>
        <position position="144"/>
    </location>
    <ligand>
        <name>Zn(2+)</name>
        <dbReference type="ChEBI" id="CHEBI:29105"/>
    </ligand>
</feature>
<dbReference type="PANTHER" id="PTHR45765:SF1">
    <property type="entry name" value="METHIONINE--TRNA LIGASE, CYTOPLASMIC"/>
    <property type="match status" value="1"/>
</dbReference>
<dbReference type="Gene3D" id="2.40.50.140">
    <property type="entry name" value="Nucleic acid-binding proteins"/>
    <property type="match status" value="1"/>
</dbReference>
<dbReference type="Proteomes" id="UP000826014">
    <property type="component" value="Chromosome"/>
</dbReference>
<name>A0ABX8V5P3_9BACT</name>
<feature type="domain" description="TRNA-binding" evidence="17">
    <location>
        <begin position="572"/>
        <end position="672"/>
    </location>
</feature>
<evidence type="ECO:0000256" key="9">
    <source>
        <dbReference type="ARBA" id="ARBA00022741"/>
    </source>
</evidence>
<dbReference type="HAMAP" id="MF_00098">
    <property type="entry name" value="Met_tRNA_synth_type1"/>
    <property type="match status" value="1"/>
</dbReference>
<comment type="similarity">
    <text evidence="3 16">Belongs to the class-I aminoacyl-tRNA synthetase family. MetG type 1 subfamily.</text>
</comment>
<feature type="binding site" evidence="16">
    <location>
        <position position="157"/>
    </location>
    <ligand>
        <name>Zn(2+)</name>
        <dbReference type="ChEBI" id="CHEBI:29105"/>
    </ligand>
</feature>
<evidence type="ECO:0000256" key="3">
    <source>
        <dbReference type="ARBA" id="ARBA00008258"/>
    </source>
</evidence>
<dbReference type="Pfam" id="PF19303">
    <property type="entry name" value="Anticodon_3"/>
    <property type="match status" value="1"/>
</dbReference>
<protein>
    <recommendedName>
        <fullName evidence="16">Methionine--tRNA ligase</fullName>
        <ecNumber evidence="16">6.1.1.10</ecNumber>
    </recommendedName>
    <alternativeName>
        <fullName evidence="16">Methionyl-tRNA synthetase</fullName>
        <shortName evidence="16">MetRS</shortName>
    </alternativeName>
</protein>
<dbReference type="Gene3D" id="2.20.28.20">
    <property type="entry name" value="Methionyl-tRNA synthetase, Zn-domain"/>
    <property type="match status" value="1"/>
</dbReference>
<evidence type="ECO:0000256" key="14">
    <source>
        <dbReference type="ARBA" id="ARBA00023146"/>
    </source>
</evidence>
<keyword evidence="11 16" id="KW-0067">ATP-binding</keyword>
<evidence type="ECO:0000256" key="11">
    <source>
        <dbReference type="ARBA" id="ARBA00022840"/>
    </source>
</evidence>
<keyword evidence="10 16" id="KW-0862">Zinc</keyword>
<keyword evidence="9 16" id="KW-0547">Nucleotide-binding</keyword>
<evidence type="ECO:0000256" key="12">
    <source>
        <dbReference type="ARBA" id="ARBA00022884"/>
    </source>
</evidence>
<feature type="binding site" evidence="16">
    <location>
        <position position="335"/>
    </location>
    <ligand>
        <name>ATP</name>
        <dbReference type="ChEBI" id="CHEBI:30616"/>
    </ligand>
</feature>
<evidence type="ECO:0000259" key="17">
    <source>
        <dbReference type="PROSITE" id="PS50886"/>
    </source>
</evidence>
<dbReference type="Gene3D" id="3.40.50.620">
    <property type="entry name" value="HUPs"/>
    <property type="match status" value="1"/>
</dbReference>
<dbReference type="Gene3D" id="1.10.730.10">
    <property type="entry name" value="Isoleucyl-tRNA Synthetase, Domain 1"/>
    <property type="match status" value="1"/>
</dbReference>
<dbReference type="PRINTS" id="PR01041">
    <property type="entry name" value="TRNASYNTHMET"/>
</dbReference>
<dbReference type="InterPro" id="IPR002547">
    <property type="entry name" value="tRNA-bd_dom"/>
</dbReference>